<feature type="transmembrane region" description="Helical" evidence="19">
    <location>
        <begin position="277"/>
        <end position="301"/>
    </location>
</feature>
<keyword evidence="13 18" id="KW-0067">ATP-binding</keyword>
<dbReference type="FunFam" id="3.30.200.20:FF:000178">
    <property type="entry name" value="serine/threonine-protein kinase PBS1-like"/>
    <property type="match status" value="1"/>
</dbReference>
<evidence type="ECO:0000256" key="17">
    <source>
        <dbReference type="ARBA" id="ARBA00023180"/>
    </source>
</evidence>
<dbReference type="Gene3D" id="2.60.120.200">
    <property type="match status" value="1"/>
</dbReference>
<accession>A0AAD8IL81</accession>
<dbReference type="Proteomes" id="UP001237642">
    <property type="component" value="Unassembled WGS sequence"/>
</dbReference>
<dbReference type="InterPro" id="IPR050528">
    <property type="entry name" value="L-type_Lectin-RKs"/>
</dbReference>
<keyword evidence="12 22" id="KW-0418">Kinase</keyword>
<evidence type="ECO:0000256" key="20">
    <source>
        <dbReference type="SAM" id="SignalP"/>
    </source>
</evidence>
<dbReference type="GO" id="GO:0005524">
    <property type="term" value="F:ATP binding"/>
    <property type="evidence" value="ECO:0007669"/>
    <property type="project" value="UniProtKB-UniRule"/>
</dbReference>
<dbReference type="InterPro" id="IPR001220">
    <property type="entry name" value="Legume_lectin_dom"/>
</dbReference>
<evidence type="ECO:0000256" key="14">
    <source>
        <dbReference type="ARBA" id="ARBA00022989"/>
    </source>
</evidence>
<dbReference type="InterPro" id="IPR011009">
    <property type="entry name" value="Kinase-like_dom_sf"/>
</dbReference>
<evidence type="ECO:0000256" key="3">
    <source>
        <dbReference type="ARBA" id="ARBA00010217"/>
    </source>
</evidence>
<dbReference type="InterPro" id="IPR019825">
    <property type="entry name" value="Lectin_legB_Mn/Ca_BS"/>
</dbReference>
<organism evidence="22 23">
    <name type="scientific">Heracleum sosnowskyi</name>
    <dbReference type="NCBI Taxonomy" id="360622"/>
    <lineage>
        <taxon>Eukaryota</taxon>
        <taxon>Viridiplantae</taxon>
        <taxon>Streptophyta</taxon>
        <taxon>Embryophyta</taxon>
        <taxon>Tracheophyta</taxon>
        <taxon>Spermatophyta</taxon>
        <taxon>Magnoliopsida</taxon>
        <taxon>eudicotyledons</taxon>
        <taxon>Gunneridae</taxon>
        <taxon>Pentapetalae</taxon>
        <taxon>asterids</taxon>
        <taxon>campanulids</taxon>
        <taxon>Apiales</taxon>
        <taxon>Apiaceae</taxon>
        <taxon>Apioideae</taxon>
        <taxon>apioid superclade</taxon>
        <taxon>Tordylieae</taxon>
        <taxon>Tordyliinae</taxon>
        <taxon>Heracleum</taxon>
    </lineage>
</organism>
<dbReference type="SMART" id="SM00220">
    <property type="entry name" value="S_TKc"/>
    <property type="match status" value="1"/>
</dbReference>
<dbReference type="PROSITE" id="PS00108">
    <property type="entry name" value="PROTEIN_KINASE_ST"/>
    <property type="match status" value="1"/>
</dbReference>
<dbReference type="SUPFAM" id="SSF49899">
    <property type="entry name" value="Concanavalin A-like lectins/glucanases"/>
    <property type="match status" value="1"/>
</dbReference>
<reference evidence="22" key="1">
    <citation type="submission" date="2023-02" db="EMBL/GenBank/DDBJ databases">
        <title>Genome of toxic invasive species Heracleum sosnowskyi carries increased number of genes despite the absence of recent whole-genome duplications.</title>
        <authorList>
            <person name="Schelkunov M."/>
            <person name="Shtratnikova V."/>
            <person name="Makarenko M."/>
            <person name="Klepikova A."/>
            <person name="Omelchenko D."/>
            <person name="Novikova G."/>
            <person name="Obukhova E."/>
            <person name="Bogdanov V."/>
            <person name="Penin A."/>
            <person name="Logacheva M."/>
        </authorList>
    </citation>
    <scope>NUCLEOTIDE SEQUENCE</scope>
    <source>
        <strain evidence="22">Hsosn_3</strain>
        <tissue evidence="22">Leaf</tissue>
    </source>
</reference>
<keyword evidence="9 20" id="KW-0732">Signal</keyword>
<evidence type="ECO:0000256" key="16">
    <source>
        <dbReference type="ARBA" id="ARBA00023170"/>
    </source>
</evidence>
<dbReference type="PROSITE" id="PS50011">
    <property type="entry name" value="PROTEIN_KINASE_DOM"/>
    <property type="match status" value="1"/>
</dbReference>
<dbReference type="InterPro" id="IPR008271">
    <property type="entry name" value="Ser/Thr_kinase_AS"/>
</dbReference>
<evidence type="ECO:0000256" key="2">
    <source>
        <dbReference type="ARBA" id="ARBA00008536"/>
    </source>
</evidence>
<evidence type="ECO:0000256" key="11">
    <source>
        <dbReference type="ARBA" id="ARBA00022741"/>
    </source>
</evidence>
<evidence type="ECO:0000256" key="1">
    <source>
        <dbReference type="ARBA" id="ARBA00004251"/>
    </source>
</evidence>
<keyword evidence="16" id="KW-0675">Receptor</keyword>
<dbReference type="FunFam" id="1.10.510.10:FF:000240">
    <property type="entry name" value="Lectin-domain containing receptor kinase A4.3"/>
    <property type="match status" value="1"/>
</dbReference>
<evidence type="ECO:0000256" key="19">
    <source>
        <dbReference type="SAM" id="Phobius"/>
    </source>
</evidence>
<keyword evidence="23" id="KW-1185">Reference proteome</keyword>
<name>A0AAD8IL81_9APIA</name>
<dbReference type="CDD" id="cd14066">
    <property type="entry name" value="STKc_IRAK"/>
    <property type="match status" value="1"/>
</dbReference>
<dbReference type="EMBL" id="JAUIZM010000004">
    <property type="protein sequence ID" value="KAK1386698.1"/>
    <property type="molecule type" value="Genomic_DNA"/>
</dbReference>
<evidence type="ECO:0000256" key="18">
    <source>
        <dbReference type="PROSITE-ProRule" id="PRU10141"/>
    </source>
</evidence>
<evidence type="ECO:0000313" key="23">
    <source>
        <dbReference type="Proteomes" id="UP001237642"/>
    </source>
</evidence>
<keyword evidence="6" id="KW-0723">Serine/threonine-protein kinase</keyword>
<proteinExistence type="inferred from homology"/>
<dbReference type="PROSITE" id="PS51257">
    <property type="entry name" value="PROKAR_LIPOPROTEIN"/>
    <property type="match status" value="1"/>
</dbReference>
<dbReference type="PROSITE" id="PS00107">
    <property type="entry name" value="PROTEIN_KINASE_ATP"/>
    <property type="match status" value="1"/>
</dbReference>
<dbReference type="PANTHER" id="PTHR27007">
    <property type="match status" value="1"/>
</dbReference>
<comment type="caution">
    <text evidence="22">The sequence shown here is derived from an EMBL/GenBank/DDBJ whole genome shotgun (WGS) entry which is preliminary data.</text>
</comment>
<evidence type="ECO:0000313" key="22">
    <source>
        <dbReference type="EMBL" id="KAK1386698.1"/>
    </source>
</evidence>
<feature type="domain" description="Protein kinase" evidence="21">
    <location>
        <begin position="346"/>
        <end position="635"/>
    </location>
</feature>
<evidence type="ECO:0000256" key="6">
    <source>
        <dbReference type="ARBA" id="ARBA00022527"/>
    </source>
</evidence>
<dbReference type="FunFam" id="2.60.120.200:FF:000198">
    <property type="entry name" value="Probable L-type lectin-domain containing receptor kinase S.5"/>
    <property type="match status" value="1"/>
</dbReference>
<dbReference type="GO" id="GO:0002229">
    <property type="term" value="P:defense response to oomycetes"/>
    <property type="evidence" value="ECO:0007669"/>
    <property type="project" value="UniProtKB-ARBA"/>
</dbReference>
<dbReference type="InterPro" id="IPR000719">
    <property type="entry name" value="Prot_kinase_dom"/>
</dbReference>
<feature type="binding site" evidence="18">
    <location>
        <position position="373"/>
    </location>
    <ligand>
        <name>ATP</name>
        <dbReference type="ChEBI" id="CHEBI:30616"/>
    </ligand>
</feature>
<feature type="signal peptide" evidence="20">
    <location>
        <begin position="1"/>
        <end position="30"/>
    </location>
</feature>
<evidence type="ECO:0000256" key="9">
    <source>
        <dbReference type="ARBA" id="ARBA00022729"/>
    </source>
</evidence>
<dbReference type="PROSITE" id="PS00307">
    <property type="entry name" value="LECTIN_LEGUME_BETA"/>
    <property type="match status" value="1"/>
</dbReference>
<dbReference type="EC" id="2.7.11.1" evidence="4"/>
<reference evidence="22" key="2">
    <citation type="submission" date="2023-05" db="EMBL/GenBank/DDBJ databases">
        <authorList>
            <person name="Schelkunov M.I."/>
        </authorList>
    </citation>
    <scope>NUCLEOTIDE SEQUENCE</scope>
    <source>
        <strain evidence="22">Hsosn_3</strain>
        <tissue evidence="22">Leaf</tissue>
    </source>
</reference>
<keyword evidence="15 19" id="KW-0472">Membrane</keyword>
<evidence type="ECO:0000259" key="21">
    <source>
        <dbReference type="PROSITE" id="PS50011"/>
    </source>
</evidence>
<dbReference type="InterPro" id="IPR017441">
    <property type="entry name" value="Protein_kinase_ATP_BS"/>
</dbReference>
<keyword evidence="5" id="KW-1003">Cell membrane</keyword>
<comment type="similarity">
    <text evidence="2">In the N-terminal section; belongs to the leguminous lectin family.</text>
</comment>
<evidence type="ECO:0000256" key="15">
    <source>
        <dbReference type="ARBA" id="ARBA00023136"/>
    </source>
</evidence>
<dbReference type="GO" id="GO:0030246">
    <property type="term" value="F:carbohydrate binding"/>
    <property type="evidence" value="ECO:0007669"/>
    <property type="project" value="UniProtKB-KW"/>
</dbReference>
<dbReference type="CDD" id="cd06899">
    <property type="entry name" value="lectin_legume_LecRK_Arcelin_ConA"/>
    <property type="match status" value="1"/>
</dbReference>
<comment type="subcellular location">
    <subcellularLocation>
        <location evidence="1">Cell membrane</location>
        <topology evidence="1">Single-pass type I membrane protein</topology>
    </subcellularLocation>
</comment>
<keyword evidence="10" id="KW-0430">Lectin</keyword>
<dbReference type="InterPro" id="IPR013320">
    <property type="entry name" value="ConA-like_dom_sf"/>
</dbReference>
<evidence type="ECO:0000256" key="7">
    <source>
        <dbReference type="ARBA" id="ARBA00022679"/>
    </source>
</evidence>
<dbReference type="GO" id="GO:0005886">
    <property type="term" value="C:plasma membrane"/>
    <property type="evidence" value="ECO:0007669"/>
    <property type="project" value="UniProtKB-SubCell"/>
</dbReference>
<keyword evidence="7" id="KW-0808">Transferase</keyword>
<feature type="chain" id="PRO_5042007687" description="non-specific serine/threonine protein kinase" evidence="20">
    <location>
        <begin position="31"/>
        <end position="667"/>
    </location>
</feature>
<comment type="similarity">
    <text evidence="3">In the C-terminal section; belongs to the protein kinase superfamily. Ser/Thr protein kinase family.</text>
</comment>
<keyword evidence="8 19" id="KW-0812">Transmembrane</keyword>
<evidence type="ECO:0000256" key="5">
    <source>
        <dbReference type="ARBA" id="ARBA00022475"/>
    </source>
</evidence>
<evidence type="ECO:0000256" key="8">
    <source>
        <dbReference type="ARBA" id="ARBA00022692"/>
    </source>
</evidence>
<dbReference type="SUPFAM" id="SSF56112">
    <property type="entry name" value="Protein kinase-like (PK-like)"/>
    <property type="match status" value="1"/>
</dbReference>
<evidence type="ECO:0000256" key="13">
    <source>
        <dbReference type="ARBA" id="ARBA00022840"/>
    </source>
</evidence>
<keyword evidence="11 18" id="KW-0547">Nucleotide-binding</keyword>
<dbReference type="Gene3D" id="3.30.200.20">
    <property type="entry name" value="Phosphorylase Kinase, domain 1"/>
    <property type="match status" value="1"/>
</dbReference>
<keyword evidence="17" id="KW-0325">Glycoprotein</keyword>
<keyword evidence="14 19" id="KW-1133">Transmembrane helix</keyword>
<dbReference type="Pfam" id="PF00069">
    <property type="entry name" value="Pkinase"/>
    <property type="match status" value="1"/>
</dbReference>
<evidence type="ECO:0000256" key="12">
    <source>
        <dbReference type="ARBA" id="ARBA00022777"/>
    </source>
</evidence>
<evidence type="ECO:0000256" key="4">
    <source>
        <dbReference type="ARBA" id="ARBA00012513"/>
    </source>
</evidence>
<gene>
    <name evidence="22" type="ORF">POM88_014876</name>
</gene>
<protein>
    <recommendedName>
        <fullName evidence="4">non-specific serine/threonine protein kinase</fullName>
        <ecNumber evidence="4">2.7.11.1</ecNumber>
    </recommendedName>
</protein>
<dbReference type="Pfam" id="PF00139">
    <property type="entry name" value="Lectin_legB"/>
    <property type="match status" value="1"/>
</dbReference>
<dbReference type="AlphaFoldDB" id="A0AAD8IL81"/>
<dbReference type="Gene3D" id="1.10.510.10">
    <property type="entry name" value="Transferase(Phosphotransferase) domain 1"/>
    <property type="match status" value="1"/>
</dbReference>
<evidence type="ECO:0000256" key="10">
    <source>
        <dbReference type="ARBA" id="ARBA00022734"/>
    </source>
</evidence>
<dbReference type="GO" id="GO:0004674">
    <property type="term" value="F:protein serine/threonine kinase activity"/>
    <property type="evidence" value="ECO:0007669"/>
    <property type="project" value="UniProtKB-KW"/>
</dbReference>
<sequence>MKKFHNLSTMFMFLLAAVLLLGCFSFQARSLNFSYDNFTKDNQNNFTPYGSEIYSGAIQVTRDSNGDDMRNQSGRIWHNRTLKLWSKKKNVTASFNTTFVLNISPNGTATPIDRSWGHGIAFILSGEKGSSPEKSHGRWLGIVNETTNSSTKNDIVAVEFDTNKSYPEDVDDNHVGIDVNSIYSIEQASLTPHGVNLSSRNDVTATLEYNGSSKVLVIYVFMSDEPNSSPIISRFLNLSGILPQQVYVGFSASTGEYAELNCVKSWSFTSTEIGEDGILWVLWIVIPIILLVVVVMSVLFYKWRSWRKRMTANHIENYMVEQQIQSSATAPLKFQLKDLKRATGNFDSKNELGRGGFGVVYRALLGNKEVAVKRLNNSCDGKQEFMSEVTIIGNLHHKNLVKLVGWCHQDNELLVVYEFMPNGSLDKMIYRKADTRLPRLSWEKRHVIISGVAQALDYLHNGCENRVLHRDIKASNIMLDSEFNPRLGDFGLARAVIRNGKTHHSTEIAGTPGYMAPESFLIGKATVEMDVYAFGVLILEIACERKPGIQIEENNYSNRIVDWVWLLHNRDCLIDAIDDEVKLSFDQELQVECVLKLGLTCCHPNPYERPSMRTVLQVLKGEAYPPPVPRERPVFMWPASPPLLNEIMEESLAAGQLSPITVITSGR</sequence>